<evidence type="ECO:0000313" key="2">
    <source>
        <dbReference type="Proteomes" id="UP001460888"/>
    </source>
</evidence>
<name>A0ABV2B4T8_9GAMM</name>
<accession>A0ABV2B4T8</accession>
<proteinExistence type="predicted"/>
<dbReference type="Gene3D" id="3.40.1260.10">
    <property type="entry name" value="DsrEFH-like"/>
    <property type="match status" value="1"/>
</dbReference>
<dbReference type="Proteomes" id="UP001460888">
    <property type="component" value="Unassembled WGS sequence"/>
</dbReference>
<sequence length="101" mass="10699">MTKTPLKLLIHAADDASLVRARSNAANFLAADETGQVEIVANAGAVAAAIAQPHATDPHLRVCANTLRNNAIDTPAHLTQVPAAVVHIAERQRDGWAYMRA</sequence>
<protein>
    <recommendedName>
        <fullName evidence="3">Intracellular sulfur oxidation protein, DsrE/DsrF family</fullName>
    </recommendedName>
</protein>
<evidence type="ECO:0000313" key="1">
    <source>
        <dbReference type="EMBL" id="MES1930552.1"/>
    </source>
</evidence>
<keyword evidence="2" id="KW-1185">Reference proteome</keyword>
<dbReference type="SUPFAM" id="SSF75169">
    <property type="entry name" value="DsrEFH-like"/>
    <property type="match status" value="1"/>
</dbReference>
<gene>
    <name evidence="1" type="ORF">SADO_14919</name>
</gene>
<dbReference type="InterPro" id="IPR027396">
    <property type="entry name" value="DsrEFH-like"/>
</dbReference>
<organism evidence="1 2">
    <name type="scientific">Salinisphaera dokdonensis CL-ES53</name>
    <dbReference type="NCBI Taxonomy" id="1304272"/>
    <lineage>
        <taxon>Bacteria</taxon>
        <taxon>Pseudomonadati</taxon>
        <taxon>Pseudomonadota</taxon>
        <taxon>Gammaproteobacteria</taxon>
        <taxon>Salinisphaerales</taxon>
        <taxon>Salinisphaeraceae</taxon>
        <taxon>Salinisphaera</taxon>
    </lineage>
</organism>
<dbReference type="EMBL" id="APND01000005">
    <property type="protein sequence ID" value="MES1930552.1"/>
    <property type="molecule type" value="Genomic_DNA"/>
</dbReference>
<comment type="caution">
    <text evidence="1">The sequence shown here is derived from an EMBL/GenBank/DDBJ whole genome shotgun (WGS) entry which is preliminary data.</text>
</comment>
<dbReference type="RefSeq" id="WP_353112859.1">
    <property type="nucleotide sequence ID" value="NZ_APND01000005.1"/>
</dbReference>
<reference evidence="1 2" key="1">
    <citation type="submission" date="2013-03" db="EMBL/GenBank/DDBJ databases">
        <title>Salinisphaera dokdonensis CL-ES53 Genome Sequencing.</title>
        <authorList>
            <person name="Li C."/>
            <person name="Lai Q."/>
            <person name="Shao Z."/>
        </authorList>
    </citation>
    <scope>NUCLEOTIDE SEQUENCE [LARGE SCALE GENOMIC DNA]</scope>
    <source>
        <strain evidence="1 2">CL-ES53</strain>
    </source>
</reference>
<evidence type="ECO:0008006" key="3">
    <source>
        <dbReference type="Google" id="ProtNLM"/>
    </source>
</evidence>